<reference evidence="11" key="1">
    <citation type="submission" date="2025-08" db="UniProtKB">
        <authorList>
            <consortium name="RefSeq"/>
        </authorList>
    </citation>
    <scope>IDENTIFICATION</scope>
    <source>
        <tissue evidence="11">Whole organism</tissue>
    </source>
</reference>
<evidence type="ECO:0000256" key="3">
    <source>
        <dbReference type="ARBA" id="ARBA00022692"/>
    </source>
</evidence>
<evidence type="ECO:0000256" key="2">
    <source>
        <dbReference type="ARBA" id="ARBA00022679"/>
    </source>
</evidence>
<dbReference type="GO" id="GO:0005783">
    <property type="term" value="C:endoplasmic reticulum"/>
    <property type="evidence" value="ECO:0007669"/>
    <property type="project" value="TreeGrafter"/>
</dbReference>
<dbReference type="PANTHER" id="PTHR22883">
    <property type="entry name" value="ZINC FINGER DHHC DOMAIN CONTAINING PROTEIN"/>
    <property type="match status" value="1"/>
</dbReference>
<feature type="compositionally biased region" description="Low complexity" evidence="8">
    <location>
        <begin position="403"/>
        <end position="415"/>
    </location>
</feature>
<dbReference type="Proteomes" id="UP000694843">
    <property type="component" value="Unplaced"/>
</dbReference>
<feature type="transmembrane region" description="Helical" evidence="7">
    <location>
        <begin position="58"/>
        <end position="81"/>
    </location>
</feature>
<evidence type="ECO:0000313" key="11">
    <source>
        <dbReference type="RefSeq" id="XP_018014123.1"/>
    </source>
</evidence>
<feature type="domain" description="Palmitoyltransferase DHHC" evidence="9">
    <location>
        <begin position="113"/>
        <end position="275"/>
    </location>
</feature>
<evidence type="ECO:0000256" key="5">
    <source>
        <dbReference type="ARBA" id="ARBA00023136"/>
    </source>
</evidence>
<keyword evidence="10" id="KW-1185">Reference proteome</keyword>
<evidence type="ECO:0000313" key="10">
    <source>
        <dbReference type="Proteomes" id="UP000694843"/>
    </source>
</evidence>
<feature type="compositionally biased region" description="Low complexity" evidence="8">
    <location>
        <begin position="513"/>
        <end position="527"/>
    </location>
</feature>
<evidence type="ECO:0000256" key="6">
    <source>
        <dbReference type="ARBA" id="ARBA00023315"/>
    </source>
</evidence>
<evidence type="ECO:0000256" key="1">
    <source>
        <dbReference type="ARBA" id="ARBA00004141"/>
    </source>
</evidence>
<gene>
    <name evidence="11" type="primary">LOC108671152</name>
</gene>
<sequence>MGEDAWLWKKKGVRRQRRVHGLQRPLHPQQVVGWVVVLVIIAFMYGAVVPALHSSFVAPVAAASATLFLAHLVAHTTALALDPAHPALRARPDKKLVPEFDRSLHSHVIENGRCHLCNITITSARTKHCSSCNKCVDVFDHHCKWLNNCIGRRNYRVFLATVITAILSCLLVMGTCLTEIILYYFNRQYLAPWENGIPTVMPLEDLEEETHVTCQAGSPYCHFSVFGARVYDGAFIGLLSTLFSIALIAGVLLIHLVAFHVYLLILGLTTYEYIRSTSLAASNSAHSFGGRTDPPRDGAACGWNIGSRQTNNQITPSSTTDTTLLSSPDPPSTTTTSPGTLSPRSNPSTPADDSRHLLGGRHLMVHHKQAGPQLSPRSLPSPRSSTVPTLPKIPGAERPLRTVSRSVSSFDSSDSIPKSEDGDVTVHLVAIPRPPRAVRRRLRSSVVPHLSPIKECDITSSSPPSLRNLDRDSDSPSPFTSCPSSVLPNSIQSSSPPTVTFGRFSTGKNQRPSPSRSTDHSGSSSRVSGREKYGQVNKSSPSVPSPYRKYPPRGVLKNANNCSSTSSNLVTSKNDRSPRRPVSAPAQIHIIRKSSSFYGSNRIGTPTIRFKLPIKETNGHIITETADATVVAGTAEDSAANGNVLSIVRSSSDGLLIKMGNVTRGGVYIGPHKSDSILNSISSRSSKNAKNFVEHHM</sequence>
<dbReference type="GO" id="GO:0016020">
    <property type="term" value="C:membrane"/>
    <property type="evidence" value="ECO:0007669"/>
    <property type="project" value="UniProtKB-SubCell"/>
</dbReference>
<feature type="transmembrane region" description="Helical" evidence="7">
    <location>
        <begin position="157"/>
        <end position="185"/>
    </location>
</feature>
<feature type="transmembrane region" description="Helical" evidence="7">
    <location>
        <begin position="234"/>
        <end position="265"/>
    </location>
</feature>
<dbReference type="InterPro" id="IPR001594">
    <property type="entry name" value="Palmitoyltrfase_DHHC"/>
</dbReference>
<dbReference type="OrthoDB" id="272303at2759"/>
<evidence type="ECO:0000256" key="4">
    <source>
        <dbReference type="ARBA" id="ARBA00022989"/>
    </source>
</evidence>
<dbReference type="PANTHER" id="PTHR22883:SF203">
    <property type="entry name" value="PALMITOYLTRANSFERASE"/>
    <property type="match status" value="1"/>
</dbReference>
<protein>
    <recommendedName>
        <fullName evidence="7">Palmitoyltransferase</fullName>
        <ecNumber evidence="7">2.3.1.225</ecNumber>
    </recommendedName>
</protein>
<dbReference type="PROSITE" id="PS50216">
    <property type="entry name" value="DHHC"/>
    <property type="match status" value="1"/>
</dbReference>
<keyword evidence="5 7" id="KW-0472">Membrane</keyword>
<dbReference type="AlphaFoldDB" id="A0A8B7NKE0"/>
<feature type="region of interest" description="Disordered" evidence="8">
    <location>
        <begin position="454"/>
        <end position="584"/>
    </location>
</feature>
<evidence type="ECO:0000256" key="7">
    <source>
        <dbReference type="RuleBase" id="RU079119"/>
    </source>
</evidence>
<feature type="region of interest" description="Disordered" evidence="8">
    <location>
        <begin position="368"/>
        <end position="421"/>
    </location>
</feature>
<keyword evidence="3 7" id="KW-0812">Transmembrane</keyword>
<keyword evidence="6 7" id="KW-0012">Acyltransferase</keyword>
<keyword evidence="4 7" id="KW-1133">Transmembrane helix</keyword>
<dbReference type="InterPro" id="IPR039859">
    <property type="entry name" value="PFA4/ZDH16/20/ERF2-like"/>
</dbReference>
<comment type="domain">
    <text evidence="7">The DHHC domain is required for palmitoyltransferase activity.</text>
</comment>
<dbReference type="KEGG" id="hazt:108671152"/>
<feature type="compositionally biased region" description="Low complexity" evidence="8">
    <location>
        <begin position="374"/>
        <end position="390"/>
    </location>
</feature>
<dbReference type="GO" id="GO:0005794">
    <property type="term" value="C:Golgi apparatus"/>
    <property type="evidence" value="ECO:0007669"/>
    <property type="project" value="TreeGrafter"/>
</dbReference>
<feature type="transmembrane region" description="Helical" evidence="7">
    <location>
        <begin position="31"/>
        <end position="52"/>
    </location>
</feature>
<accession>A0A8B7NKE0</accession>
<evidence type="ECO:0000259" key="9">
    <source>
        <dbReference type="Pfam" id="PF01529"/>
    </source>
</evidence>
<dbReference type="GO" id="GO:0006612">
    <property type="term" value="P:protein targeting to membrane"/>
    <property type="evidence" value="ECO:0007669"/>
    <property type="project" value="TreeGrafter"/>
</dbReference>
<dbReference type="GeneID" id="108671152"/>
<keyword evidence="2 7" id="KW-0808">Transferase</keyword>
<feature type="compositionally biased region" description="Low complexity" evidence="8">
    <location>
        <begin position="315"/>
        <end position="343"/>
    </location>
</feature>
<name>A0A8B7NKE0_HYAAZ</name>
<feature type="compositionally biased region" description="Polar residues" evidence="8">
    <location>
        <begin position="475"/>
        <end position="498"/>
    </location>
</feature>
<comment type="catalytic activity">
    <reaction evidence="7">
        <text>L-cysteinyl-[protein] + hexadecanoyl-CoA = S-hexadecanoyl-L-cysteinyl-[protein] + CoA</text>
        <dbReference type="Rhea" id="RHEA:36683"/>
        <dbReference type="Rhea" id="RHEA-COMP:10131"/>
        <dbReference type="Rhea" id="RHEA-COMP:11032"/>
        <dbReference type="ChEBI" id="CHEBI:29950"/>
        <dbReference type="ChEBI" id="CHEBI:57287"/>
        <dbReference type="ChEBI" id="CHEBI:57379"/>
        <dbReference type="ChEBI" id="CHEBI:74151"/>
        <dbReference type="EC" id="2.3.1.225"/>
    </reaction>
</comment>
<comment type="similarity">
    <text evidence="7">Belongs to the DHHC palmitoyltransferase family.</text>
</comment>
<dbReference type="EC" id="2.3.1.225" evidence="7"/>
<dbReference type="GO" id="GO:0019706">
    <property type="term" value="F:protein-cysteine S-palmitoyltransferase activity"/>
    <property type="evidence" value="ECO:0007669"/>
    <property type="project" value="UniProtKB-EC"/>
</dbReference>
<evidence type="ECO:0000256" key="8">
    <source>
        <dbReference type="SAM" id="MobiDB-lite"/>
    </source>
</evidence>
<comment type="subcellular location">
    <subcellularLocation>
        <location evidence="1">Membrane</location>
        <topology evidence="1">Multi-pass membrane protein</topology>
    </subcellularLocation>
</comment>
<feature type="region of interest" description="Disordered" evidence="8">
    <location>
        <begin position="283"/>
        <end position="356"/>
    </location>
</feature>
<dbReference type="Pfam" id="PF01529">
    <property type="entry name" value="DHHC"/>
    <property type="match status" value="1"/>
</dbReference>
<feature type="compositionally biased region" description="Polar residues" evidence="8">
    <location>
        <begin position="558"/>
        <end position="572"/>
    </location>
</feature>
<proteinExistence type="inferred from homology"/>
<organism evidence="10 11">
    <name type="scientific">Hyalella azteca</name>
    <name type="common">Amphipod</name>
    <dbReference type="NCBI Taxonomy" id="294128"/>
    <lineage>
        <taxon>Eukaryota</taxon>
        <taxon>Metazoa</taxon>
        <taxon>Ecdysozoa</taxon>
        <taxon>Arthropoda</taxon>
        <taxon>Crustacea</taxon>
        <taxon>Multicrustacea</taxon>
        <taxon>Malacostraca</taxon>
        <taxon>Eumalacostraca</taxon>
        <taxon>Peracarida</taxon>
        <taxon>Amphipoda</taxon>
        <taxon>Senticaudata</taxon>
        <taxon>Talitrida</taxon>
        <taxon>Talitroidea</taxon>
        <taxon>Hyalellidae</taxon>
        <taxon>Hyalella</taxon>
    </lineage>
</organism>
<dbReference type="RefSeq" id="XP_018014123.1">
    <property type="nucleotide sequence ID" value="XM_018158634.2"/>
</dbReference>